<accession>A0ACB5SVZ0</accession>
<evidence type="ECO:0000313" key="1">
    <source>
        <dbReference type="EMBL" id="GME74240.1"/>
    </source>
</evidence>
<evidence type="ECO:0000313" key="2">
    <source>
        <dbReference type="Proteomes" id="UP001165064"/>
    </source>
</evidence>
<proteinExistence type="predicted"/>
<sequence length="167" mass="18845">MGNITSNLGLKDTFQKARQLVLTQKEQKIFALSAKYESVSAHERPDGSAFMFTSHTDPSSIYNLVHQSFAYLRLPFLLKHDIAELLKDVPAKQDEVQVEVVVAVRVETEGIESIDVFPEQKMTSADGLRTRTPEQFADVVTEKKLSGLPPKRDVEHTTTCSYCYPFH</sequence>
<reference evidence="1" key="1">
    <citation type="submission" date="2023-04" db="EMBL/GenBank/DDBJ databases">
        <title>Ambrosiozyma monospora NBRC 10751.</title>
        <authorList>
            <person name="Ichikawa N."/>
            <person name="Sato H."/>
            <person name="Tonouchi N."/>
        </authorList>
    </citation>
    <scope>NUCLEOTIDE SEQUENCE</scope>
    <source>
        <strain evidence="1">NBRC 10751</strain>
    </source>
</reference>
<gene>
    <name evidence="1" type="ORF">Amon02_000170100</name>
</gene>
<organism evidence="1 2">
    <name type="scientific">Ambrosiozyma monospora</name>
    <name type="common">Yeast</name>
    <name type="synonym">Endomycopsis monosporus</name>
    <dbReference type="NCBI Taxonomy" id="43982"/>
    <lineage>
        <taxon>Eukaryota</taxon>
        <taxon>Fungi</taxon>
        <taxon>Dikarya</taxon>
        <taxon>Ascomycota</taxon>
        <taxon>Saccharomycotina</taxon>
        <taxon>Pichiomycetes</taxon>
        <taxon>Pichiales</taxon>
        <taxon>Pichiaceae</taxon>
        <taxon>Ambrosiozyma</taxon>
    </lineage>
</organism>
<comment type="caution">
    <text evidence="1">The sequence shown here is derived from an EMBL/GenBank/DDBJ whole genome shotgun (WGS) entry which is preliminary data.</text>
</comment>
<name>A0ACB5SVZ0_AMBMO</name>
<dbReference type="Proteomes" id="UP001165064">
    <property type="component" value="Unassembled WGS sequence"/>
</dbReference>
<dbReference type="EMBL" id="BSXS01000873">
    <property type="protein sequence ID" value="GME74240.1"/>
    <property type="molecule type" value="Genomic_DNA"/>
</dbReference>
<protein>
    <submittedName>
        <fullName evidence="1">Unnamed protein product</fullName>
    </submittedName>
</protein>
<keyword evidence="2" id="KW-1185">Reference proteome</keyword>